<dbReference type="EMBL" id="JABXXP010000027">
    <property type="protein sequence ID" value="NVN10263.1"/>
    <property type="molecule type" value="Genomic_DNA"/>
</dbReference>
<reference evidence="8 9" key="1">
    <citation type="submission" date="2020-06" db="EMBL/GenBank/DDBJ databases">
        <title>Description of novel acetic acid bacteria.</title>
        <authorList>
            <person name="Sombolestani A."/>
        </authorList>
    </citation>
    <scope>NUCLEOTIDE SEQUENCE [LARGE SCALE GENOMIC DNA]</scope>
    <source>
        <strain evidence="8 9">LMG 31431</strain>
    </source>
</reference>
<dbReference type="RefSeq" id="WP_176639045.1">
    <property type="nucleotide sequence ID" value="NZ_JABXXP010000027.1"/>
</dbReference>
<dbReference type="InterPro" id="IPR008949">
    <property type="entry name" value="Isoprenoid_synthase_dom_sf"/>
</dbReference>
<evidence type="ECO:0000256" key="6">
    <source>
        <dbReference type="ARBA" id="ARBA00023229"/>
    </source>
</evidence>
<dbReference type="NCBIfam" id="NF045485">
    <property type="entry name" value="FPPsyn"/>
    <property type="match status" value="1"/>
</dbReference>
<dbReference type="SFLD" id="SFLDS00005">
    <property type="entry name" value="Isoprenoid_Synthase_Type_I"/>
    <property type="match status" value="1"/>
</dbReference>
<keyword evidence="6" id="KW-0414">Isoprene biosynthesis</keyword>
<evidence type="ECO:0000256" key="7">
    <source>
        <dbReference type="RuleBase" id="RU004466"/>
    </source>
</evidence>
<dbReference type="GO" id="GO:0005737">
    <property type="term" value="C:cytoplasm"/>
    <property type="evidence" value="ECO:0007669"/>
    <property type="project" value="UniProtKB-ARBA"/>
</dbReference>
<dbReference type="FunFam" id="1.10.600.10:FF:000001">
    <property type="entry name" value="Geranylgeranyl diphosphate synthase"/>
    <property type="match status" value="1"/>
</dbReference>
<evidence type="ECO:0000256" key="3">
    <source>
        <dbReference type="ARBA" id="ARBA00022679"/>
    </source>
</evidence>
<keyword evidence="3 7" id="KW-0808">Transferase</keyword>
<name>A0A7Y7ITW5_9PROT</name>
<comment type="caution">
    <text evidence="8">The sequence shown here is derived from an EMBL/GenBank/DDBJ whole genome shotgun (WGS) entry which is preliminary data.</text>
</comment>
<accession>A0A7Y7ITW5</accession>
<dbReference type="Proteomes" id="UP000534870">
    <property type="component" value="Unassembled WGS sequence"/>
</dbReference>
<proteinExistence type="inferred from homology"/>
<gene>
    <name evidence="8" type="ORF">HUK84_03715</name>
</gene>
<comment type="cofactor">
    <cofactor evidence="1">
        <name>Mg(2+)</name>
        <dbReference type="ChEBI" id="CHEBI:18420"/>
    </cofactor>
</comment>
<dbReference type="SUPFAM" id="SSF48576">
    <property type="entry name" value="Terpenoid synthases"/>
    <property type="match status" value="1"/>
</dbReference>
<dbReference type="SFLD" id="SFLDG01017">
    <property type="entry name" value="Polyprenyl_Transferase_Like"/>
    <property type="match status" value="1"/>
</dbReference>
<evidence type="ECO:0000313" key="9">
    <source>
        <dbReference type="Proteomes" id="UP000534870"/>
    </source>
</evidence>
<keyword evidence="5" id="KW-0460">Magnesium</keyword>
<dbReference type="Gene3D" id="1.10.600.10">
    <property type="entry name" value="Farnesyl Diphosphate Synthase"/>
    <property type="match status" value="1"/>
</dbReference>
<dbReference type="Pfam" id="PF00348">
    <property type="entry name" value="polyprenyl_synt"/>
    <property type="match status" value="1"/>
</dbReference>
<protein>
    <submittedName>
        <fullName evidence="8">Polyprenyl synthetase family protein</fullName>
    </submittedName>
</protein>
<dbReference type="InterPro" id="IPR033749">
    <property type="entry name" value="Polyprenyl_synt_CS"/>
</dbReference>
<evidence type="ECO:0000256" key="5">
    <source>
        <dbReference type="ARBA" id="ARBA00022842"/>
    </source>
</evidence>
<dbReference type="InterPro" id="IPR000092">
    <property type="entry name" value="Polyprenyl_synt"/>
</dbReference>
<dbReference type="AlphaFoldDB" id="A0A7Y7ITW5"/>
<dbReference type="GO" id="GO:0046872">
    <property type="term" value="F:metal ion binding"/>
    <property type="evidence" value="ECO:0007669"/>
    <property type="project" value="UniProtKB-KW"/>
</dbReference>
<dbReference type="GO" id="GO:0016114">
    <property type="term" value="P:terpenoid biosynthetic process"/>
    <property type="evidence" value="ECO:0007669"/>
    <property type="project" value="UniProtKB-ARBA"/>
</dbReference>
<dbReference type="CDD" id="cd00685">
    <property type="entry name" value="Trans_IPPS_HT"/>
    <property type="match status" value="1"/>
</dbReference>
<dbReference type="PANTHER" id="PTHR43281:SF1">
    <property type="entry name" value="FARNESYL DIPHOSPHATE SYNTHASE"/>
    <property type="match status" value="1"/>
</dbReference>
<comment type="similarity">
    <text evidence="2 7">Belongs to the FPP/GGPP synthase family.</text>
</comment>
<evidence type="ECO:0000256" key="1">
    <source>
        <dbReference type="ARBA" id="ARBA00001946"/>
    </source>
</evidence>
<dbReference type="PROSITE" id="PS00723">
    <property type="entry name" value="POLYPRENYL_SYNTHASE_1"/>
    <property type="match status" value="1"/>
</dbReference>
<dbReference type="PANTHER" id="PTHR43281">
    <property type="entry name" value="FARNESYL DIPHOSPHATE SYNTHASE"/>
    <property type="match status" value="1"/>
</dbReference>
<evidence type="ECO:0000256" key="4">
    <source>
        <dbReference type="ARBA" id="ARBA00022723"/>
    </source>
</evidence>
<organism evidence="8 9">
    <name type="scientific">Nguyenibacter vanlangensis</name>
    <dbReference type="NCBI Taxonomy" id="1216886"/>
    <lineage>
        <taxon>Bacteria</taxon>
        <taxon>Pseudomonadati</taxon>
        <taxon>Pseudomonadota</taxon>
        <taxon>Alphaproteobacteria</taxon>
        <taxon>Acetobacterales</taxon>
        <taxon>Acetobacteraceae</taxon>
        <taxon>Nguyenibacter</taxon>
    </lineage>
</organism>
<keyword evidence="4" id="KW-0479">Metal-binding</keyword>
<dbReference type="PROSITE" id="PS00444">
    <property type="entry name" value="POLYPRENYL_SYNTHASE_2"/>
    <property type="match status" value="1"/>
</dbReference>
<dbReference type="GO" id="GO:0004659">
    <property type="term" value="F:prenyltransferase activity"/>
    <property type="evidence" value="ECO:0007669"/>
    <property type="project" value="InterPro"/>
</dbReference>
<sequence length="311" mass="32706">MSQTTVSAPAPDSALRTRLLRESMSSRAKAVEATIDQLLPPAAGAEGRVVEAMRYATLGGGKRLRGYLAAEVASLFGVDPARFNRVAASVEMLHAYSLVHDDLPAMDDDDLRRGQPSTHRKFDEATAILAGDALQTMAFEILSDAATHSDAAIRIGLVSALAAASGAAGMVGGQMIDMAGEGRALSLPEVERLHALKTGCLIRYAAESGAILGDADLSLRTRIAAYGRDLGAAFQIADDVLDATASAEELGKTAGKDEAAGKSTYVALLGVEGAAREARRVAERAQAYLDCFGAEADRLRDLIQYVVDRRS</sequence>
<dbReference type="InterPro" id="IPR053378">
    <property type="entry name" value="Prenyl_diphosphate_synthase"/>
</dbReference>
<evidence type="ECO:0000256" key="2">
    <source>
        <dbReference type="ARBA" id="ARBA00006706"/>
    </source>
</evidence>
<evidence type="ECO:0000313" key="8">
    <source>
        <dbReference type="EMBL" id="NVN10263.1"/>
    </source>
</evidence>